<dbReference type="EMBL" id="MT144995">
    <property type="protein sequence ID" value="QJI02361.1"/>
    <property type="molecule type" value="Genomic_DNA"/>
</dbReference>
<dbReference type="AlphaFoldDB" id="A0A6H1ZZK4"/>
<name>A0A6H1ZZK4_9ZZZZ</name>
<gene>
    <name evidence="2" type="ORF">MM415B04401_0002</name>
    <name evidence="1" type="ORF">TM448A03143_0011</name>
    <name evidence="3" type="ORF">TM448B03150_0002</name>
</gene>
<dbReference type="EMBL" id="MT144385">
    <property type="protein sequence ID" value="QJA53004.1"/>
    <property type="molecule type" value="Genomic_DNA"/>
</dbReference>
<evidence type="ECO:0000313" key="1">
    <source>
        <dbReference type="EMBL" id="QJA53004.1"/>
    </source>
</evidence>
<accession>A0A6H1ZZK4</accession>
<evidence type="ECO:0000313" key="3">
    <source>
        <dbReference type="EMBL" id="QJI02361.1"/>
    </source>
</evidence>
<evidence type="ECO:0000313" key="2">
    <source>
        <dbReference type="EMBL" id="QJA92954.1"/>
    </source>
</evidence>
<proteinExistence type="predicted"/>
<reference evidence="1" key="1">
    <citation type="submission" date="2020-03" db="EMBL/GenBank/DDBJ databases">
        <title>The deep terrestrial virosphere.</title>
        <authorList>
            <person name="Holmfeldt K."/>
            <person name="Nilsson E."/>
            <person name="Simone D."/>
            <person name="Lopez-Fernandez M."/>
            <person name="Wu X."/>
            <person name="de Brujin I."/>
            <person name="Lundin D."/>
            <person name="Andersson A."/>
            <person name="Bertilsson S."/>
            <person name="Dopson M."/>
        </authorList>
    </citation>
    <scope>NUCLEOTIDE SEQUENCE</scope>
    <source>
        <strain evidence="2">MM415B04401</strain>
        <strain evidence="1">TM448A03143</strain>
        <strain evidence="3">TM448B03150</strain>
    </source>
</reference>
<protein>
    <submittedName>
        <fullName evidence="1">Uncharacterized protein</fullName>
    </submittedName>
</protein>
<organism evidence="1">
    <name type="scientific">viral metagenome</name>
    <dbReference type="NCBI Taxonomy" id="1070528"/>
    <lineage>
        <taxon>unclassified sequences</taxon>
        <taxon>metagenomes</taxon>
        <taxon>organismal metagenomes</taxon>
    </lineage>
</organism>
<dbReference type="EMBL" id="MT143110">
    <property type="protein sequence ID" value="QJA92954.1"/>
    <property type="molecule type" value="Genomic_DNA"/>
</dbReference>
<sequence>MEIVHKMELTDKERNLIKEIRNLPYGQTHIIVWNEKGQPVRIELEKVKESRKL</sequence>